<sequence>MSDTSKRGFASMDQDKQREIASKGGQAAHEKGTAHEFTSEEAREAGRKGGETVSRDREHMAEIGSKGGHAAHEKGTAHEFTSEEAREAGRKGGETVSQDREHMAEIGSKGGKNSKRGSSNNDDDEEHNEGKGKGTQGGTSEQHSKAGKQSHKNKK</sequence>
<evidence type="ECO:0000256" key="1">
    <source>
        <dbReference type="SAM" id="MobiDB-lite"/>
    </source>
</evidence>
<feature type="region of interest" description="Disordered" evidence="1">
    <location>
        <begin position="1"/>
        <end position="155"/>
    </location>
</feature>
<gene>
    <name evidence="2" type="ORF">KME32_17075</name>
</gene>
<dbReference type="PANTHER" id="PTHR36569">
    <property type="match status" value="1"/>
</dbReference>
<reference evidence="2" key="1">
    <citation type="submission" date="2021-05" db="EMBL/GenBank/DDBJ databases">
        <authorList>
            <person name="Pietrasiak N."/>
            <person name="Ward R."/>
            <person name="Stajich J.E."/>
            <person name="Kurbessoian T."/>
        </authorList>
    </citation>
    <scope>NUCLEOTIDE SEQUENCE</scope>
    <source>
        <strain evidence="2">JT2-VF2</strain>
    </source>
</reference>
<evidence type="ECO:0000313" key="3">
    <source>
        <dbReference type="Proteomes" id="UP000715781"/>
    </source>
</evidence>
<dbReference type="Proteomes" id="UP000715781">
    <property type="component" value="Unassembled WGS sequence"/>
</dbReference>
<dbReference type="Pfam" id="PF10685">
    <property type="entry name" value="KGG"/>
    <property type="match status" value="1"/>
</dbReference>
<proteinExistence type="predicted"/>
<evidence type="ECO:0000313" key="2">
    <source>
        <dbReference type="EMBL" id="MBW4562824.1"/>
    </source>
</evidence>
<dbReference type="EMBL" id="JAHHHN010000009">
    <property type="protein sequence ID" value="MBW4562824.1"/>
    <property type="molecule type" value="Genomic_DNA"/>
</dbReference>
<feature type="compositionally biased region" description="Basic and acidic residues" evidence="1">
    <location>
        <begin position="70"/>
        <end position="104"/>
    </location>
</feature>
<dbReference type="PANTHER" id="PTHR36569:SF5">
    <property type="entry name" value="CONIDIATION-SPECIFIC PROTEIN 10 (EUROFUNG)"/>
    <property type="match status" value="1"/>
</dbReference>
<protein>
    <submittedName>
        <fullName evidence="2">KGG domain-containing protein</fullName>
    </submittedName>
</protein>
<organism evidence="2 3">
    <name type="scientific">Mojavia pulchra JT2-VF2</name>
    <dbReference type="NCBI Taxonomy" id="287848"/>
    <lineage>
        <taxon>Bacteria</taxon>
        <taxon>Bacillati</taxon>
        <taxon>Cyanobacteriota</taxon>
        <taxon>Cyanophyceae</taxon>
        <taxon>Nostocales</taxon>
        <taxon>Nostocaceae</taxon>
    </lineage>
</organism>
<comment type="caution">
    <text evidence="2">The sequence shown here is derived from an EMBL/GenBank/DDBJ whole genome shotgun (WGS) entry which is preliminary data.</text>
</comment>
<name>A0A951PYG7_9NOST</name>
<dbReference type="InterPro" id="IPR019626">
    <property type="entry name" value="Stress-induced_KGG_rpt"/>
</dbReference>
<feature type="compositionally biased region" description="Basic residues" evidence="1">
    <location>
        <begin position="145"/>
        <end position="155"/>
    </location>
</feature>
<accession>A0A951PYG7</accession>
<feature type="compositionally biased region" description="Basic and acidic residues" evidence="1">
    <location>
        <begin position="28"/>
        <end position="61"/>
    </location>
</feature>
<dbReference type="AlphaFoldDB" id="A0A951PYG7"/>
<dbReference type="InterPro" id="IPR052590">
    <property type="entry name" value="Stress/Virulence-Domain"/>
</dbReference>
<reference evidence="2" key="2">
    <citation type="journal article" date="2022" name="Microbiol. Resour. Announc.">
        <title>Metagenome Sequencing to Explore Phylogenomics of Terrestrial Cyanobacteria.</title>
        <authorList>
            <person name="Ward R.D."/>
            <person name="Stajich J.E."/>
            <person name="Johansen J.R."/>
            <person name="Huntemann M."/>
            <person name="Clum A."/>
            <person name="Foster B."/>
            <person name="Foster B."/>
            <person name="Roux S."/>
            <person name="Palaniappan K."/>
            <person name="Varghese N."/>
            <person name="Mukherjee S."/>
            <person name="Reddy T.B.K."/>
            <person name="Daum C."/>
            <person name="Copeland A."/>
            <person name="Chen I.A."/>
            <person name="Ivanova N.N."/>
            <person name="Kyrpides N.C."/>
            <person name="Shapiro N."/>
            <person name="Eloe-Fadrosh E.A."/>
            <person name="Pietrasiak N."/>
        </authorList>
    </citation>
    <scope>NUCLEOTIDE SEQUENCE</scope>
    <source>
        <strain evidence="2">JT2-VF2</strain>
    </source>
</reference>